<feature type="transmembrane region" description="Helical" evidence="1">
    <location>
        <begin position="6"/>
        <end position="26"/>
    </location>
</feature>
<evidence type="ECO:0000256" key="1">
    <source>
        <dbReference type="SAM" id="Phobius"/>
    </source>
</evidence>
<accession>A0A845D8H4</accession>
<organism evidence="2 3">
    <name type="scientific">Candidatus Spechtbacteria bacterium SB0662_bin_43</name>
    <dbReference type="NCBI Taxonomy" id="2604897"/>
    <lineage>
        <taxon>Bacteria</taxon>
        <taxon>Candidatus Spechtiibacteriota</taxon>
    </lineage>
</organism>
<dbReference type="EMBL" id="VXOY01000007">
    <property type="protein sequence ID" value="MYE38020.1"/>
    <property type="molecule type" value="Genomic_DNA"/>
</dbReference>
<dbReference type="Proteomes" id="UP000449092">
    <property type="component" value="Unassembled WGS sequence"/>
</dbReference>
<proteinExistence type="predicted"/>
<evidence type="ECO:0000313" key="3">
    <source>
        <dbReference type="Proteomes" id="UP000449092"/>
    </source>
</evidence>
<protein>
    <submittedName>
        <fullName evidence="2">Uncharacterized protein</fullName>
    </submittedName>
</protein>
<feature type="transmembrane region" description="Helical" evidence="1">
    <location>
        <begin position="88"/>
        <end position="113"/>
    </location>
</feature>
<name>A0A845D8H4_9BACT</name>
<feature type="transmembrane region" description="Helical" evidence="1">
    <location>
        <begin position="33"/>
        <end position="53"/>
    </location>
</feature>
<keyword evidence="1" id="KW-1133">Transmembrane helix</keyword>
<sequence>MVRIQWSLLTIVFGGLIVIVVSDVLGSGDLDPTAGMLIGGALAGIGITTLFMVEQMRGVVGATLILVGTVIGYNGYAAAQNTPTTESITAVLVVGLISLLVGVAIAFISTYLLTED</sequence>
<reference evidence="2 3" key="1">
    <citation type="submission" date="2019-09" db="EMBL/GenBank/DDBJ databases">
        <title>Characterisation of the sponge microbiome using genome-centric metagenomics.</title>
        <authorList>
            <person name="Engelberts J.P."/>
            <person name="Robbins S.J."/>
            <person name="De Goeij J.M."/>
            <person name="Aranda M."/>
            <person name="Bell S.C."/>
            <person name="Webster N.S."/>
        </authorList>
    </citation>
    <scope>NUCLEOTIDE SEQUENCE [LARGE SCALE GENOMIC DNA]</scope>
    <source>
        <strain evidence="2">SB0662_bin_43</strain>
    </source>
</reference>
<comment type="caution">
    <text evidence="2">The sequence shown here is derived from an EMBL/GenBank/DDBJ whole genome shotgun (WGS) entry which is preliminary data.</text>
</comment>
<keyword evidence="1" id="KW-0472">Membrane</keyword>
<keyword evidence="1" id="KW-0812">Transmembrane</keyword>
<feature type="transmembrane region" description="Helical" evidence="1">
    <location>
        <begin position="59"/>
        <end position="76"/>
    </location>
</feature>
<dbReference type="AlphaFoldDB" id="A0A845D8H4"/>
<evidence type="ECO:0000313" key="2">
    <source>
        <dbReference type="EMBL" id="MYE38020.1"/>
    </source>
</evidence>
<gene>
    <name evidence="2" type="ORF">F4X82_00680</name>
</gene>